<dbReference type="RefSeq" id="XP_043038994.1">
    <property type="nucleotide sequence ID" value="XM_043179236.1"/>
</dbReference>
<dbReference type="AlphaFoldDB" id="A0A9P7VRC7"/>
<keyword evidence="2" id="KW-1185">Reference proteome</keyword>
<sequence length="170" mass="18746">MLHVSYLAFGNLAIILPSEVIRGRSNSVPSNMGQGTLVTIQAVNTFFVQSMCRKLPMKVDFFPLALYPSCSQRYGLKAISIGALLNQRAIYHGSTATLAISVRVSRYAFPLLAMSFFINVSLLRRKVPIDSSNEDGEKAALTLIKFSAKSETIKEQYCLILEVLAVVESH</sequence>
<organism evidence="1 2">
    <name type="scientific">Guyanagaster necrorhizus</name>
    <dbReference type="NCBI Taxonomy" id="856835"/>
    <lineage>
        <taxon>Eukaryota</taxon>
        <taxon>Fungi</taxon>
        <taxon>Dikarya</taxon>
        <taxon>Basidiomycota</taxon>
        <taxon>Agaricomycotina</taxon>
        <taxon>Agaricomycetes</taxon>
        <taxon>Agaricomycetidae</taxon>
        <taxon>Agaricales</taxon>
        <taxon>Marasmiineae</taxon>
        <taxon>Physalacriaceae</taxon>
        <taxon>Guyanagaster</taxon>
    </lineage>
</organism>
<protein>
    <submittedName>
        <fullName evidence="1">Uncharacterized protein</fullName>
    </submittedName>
</protein>
<proteinExistence type="predicted"/>
<gene>
    <name evidence="1" type="ORF">BT62DRAFT_1076587</name>
</gene>
<comment type="caution">
    <text evidence="1">The sequence shown here is derived from an EMBL/GenBank/DDBJ whole genome shotgun (WGS) entry which is preliminary data.</text>
</comment>
<reference evidence="1" key="1">
    <citation type="submission" date="2020-11" db="EMBL/GenBank/DDBJ databases">
        <title>Adaptations for nitrogen fixation in a non-lichenized fungal sporocarp promotes dispersal by wood-feeding termites.</title>
        <authorList>
            <consortium name="DOE Joint Genome Institute"/>
            <person name="Koch R.A."/>
            <person name="Yoon G."/>
            <person name="Arayal U."/>
            <person name="Lail K."/>
            <person name="Amirebrahimi M."/>
            <person name="Labutti K."/>
            <person name="Lipzen A."/>
            <person name="Riley R."/>
            <person name="Barry K."/>
            <person name="Henrissat B."/>
            <person name="Grigoriev I.V."/>
            <person name="Herr J.R."/>
            <person name="Aime M.C."/>
        </authorList>
    </citation>
    <scope>NUCLEOTIDE SEQUENCE</scope>
    <source>
        <strain evidence="1">MCA 3950</strain>
    </source>
</reference>
<name>A0A9P7VRC7_9AGAR</name>
<evidence type="ECO:0000313" key="2">
    <source>
        <dbReference type="Proteomes" id="UP000812287"/>
    </source>
</evidence>
<dbReference type="EMBL" id="MU250536">
    <property type="protein sequence ID" value="KAG7445494.1"/>
    <property type="molecule type" value="Genomic_DNA"/>
</dbReference>
<dbReference type="Proteomes" id="UP000812287">
    <property type="component" value="Unassembled WGS sequence"/>
</dbReference>
<evidence type="ECO:0000313" key="1">
    <source>
        <dbReference type="EMBL" id="KAG7445494.1"/>
    </source>
</evidence>
<accession>A0A9P7VRC7</accession>
<dbReference type="GeneID" id="66101530"/>